<gene>
    <name evidence="1" type="ORF">H5410_047726</name>
</gene>
<evidence type="ECO:0000313" key="2">
    <source>
        <dbReference type="Proteomes" id="UP000824120"/>
    </source>
</evidence>
<name>A0A9J5XJ37_SOLCO</name>
<accession>A0A9J5XJ37</accession>
<keyword evidence="2" id="KW-1185">Reference proteome</keyword>
<comment type="caution">
    <text evidence="1">The sequence shown here is derived from an EMBL/GenBank/DDBJ whole genome shotgun (WGS) entry which is preliminary data.</text>
</comment>
<sequence length="99" mass="10967">MNHLGSCEMYSGIRVGEVSIFLVFIDHVLKLVVEVRQKSSKLYCIDLTASCLQEQSPNLVVLKPPHNSILEGFNIKGQSAARSILHSHWCGGGPHLKRV</sequence>
<dbReference type="AlphaFoldDB" id="A0A9J5XJ37"/>
<proteinExistence type="predicted"/>
<organism evidence="1 2">
    <name type="scientific">Solanum commersonii</name>
    <name type="common">Commerson's wild potato</name>
    <name type="synonym">Commerson's nightshade</name>
    <dbReference type="NCBI Taxonomy" id="4109"/>
    <lineage>
        <taxon>Eukaryota</taxon>
        <taxon>Viridiplantae</taxon>
        <taxon>Streptophyta</taxon>
        <taxon>Embryophyta</taxon>
        <taxon>Tracheophyta</taxon>
        <taxon>Spermatophyta</taxon>
        <taxon>Magnoliopsida</taxon>
        <taxon>eudicotyledons</taxon>
        <taxon>Gunneridae</taxon>
        <taxon>Pentapetalae</taxon>
        <taxon>asterids</taxon>
        <taxon>lamiids</taxon>
        <taxon>Solanales</taxon>
        <taxon>Solanaceae</taxon>
        <taxon>Solanoideae</taxon>
        <taxon>Solaneae</taxon>
        <taxon>Solanum</taxon>
    </lineage>
</organism>
<dbReference type="Proteomes" id="UP000824120">
    <property type="component" value="Chromosome 9"/>
</dbReference>
<dbReference type="EMBL" id="JACXVP010000009">
    <property type="protein sequence ID" value="KAG5587292.1"/>
    <property type="molecule type" value="Genomic_DNA"/>
</dbReference>
<reference evidence="1 2" key="1">
    <citation type="submission" date="2020-09" db="EMBL/GenBank/DDBJ databases">
        <title>De no assembly of potato wild relative species, Solanum commersonii.</title>
        <authorList>
            <person name="Cho K."/>
        </authorList>
    </citation>
    <scope>NUCLEOTIDE SEQUENCE [LARGE SCALE GENOMIC DNA]</scope>
    <source>
        <strain evidence="1">LZ3.2</strain>
        <tissue evidence="1">Leaf</tissue>
    </source>
</reference>
<evidence type="ECO:0000313" key="1">
    <source>
        <dbReference type="EMBL" id="KAG5587292.1"/>
    </source>
</evidence>
<protein>
    <submittedName>
        <fullName evidence="1">Uncharacterized protein</fullName>
    </submittedName>
</protein>